<gene>
    <name evidence="1" type="ORF">PPACK8108_LOCUS6861</name>
</gene>
<dbReference type="GO" id="GO:0022904">
    <property type="term" value="P:respiratory electron transport chain"/>
    <property type="evidence" value="ECO:0007669"/>
    <property type="project" value="TreeGrafter"/>
</dbReference>
<dbReference type="EMBL" id="CALTRL010001316">
    <property type="protein sequence ID" value="CAH7672079.1"/>
    <property type="molecule type" value="Genomic_DNA"/>
</dbReference>
<sequence length="98" mass="11901">MSSSLKRLKSQARKVYKQLIFISDNYPNQNYDLKSQIRDCFRKTSDEIYERNNLEVELEKNLSNSISKAIYIRKEIEATIYLTRYRELKRRYGDTRHN</sequence>
<keyword evidence="2" id="KW-1185">Reference proteome</keyword>
<proteinExistence type="predicted"/>
<organism evidence="1 2">
    <name type="scientific">Phakopsora pachyrhizi</name>
    <name type="common">Asian soybean rust disease fungus</name>
    <dbReference type="NCBI Taxonomy" id="170000"/>
    <lineage>
        <taxon>Eukaryota</taxon>
        <taxon>Fungi</taxon>
        <taxon>Dikarya</taxon>
        <taxon>Basidiomycota</taxon>
        <taxon>Pucciniomycotina</taxon>
        <taxon>Pucciniomycetes</taxon>
        <taxon>Pucciniales</taxon>
        <taxon>Phakopsoraceae</taxon>
        <taxon>Phakopsora</taxon>
    </lineage>
</organism>
<dbReference type="PANTHER" id="PTHR21024:SF0">
    <property type="entry name" value="ELECTRON TRANSFER FLAVOPROTEIN REGULATORY FACTOR 1"/>
    <property type="match status" value="1"/>
</dbReference>
<accession>A0AAV0ATJ7</accession>
<dbReference type="GO" id="GO:0090324">
    <property type="term" value="P:negative regulation of oxidative phosphorylation"/>
    <property type="evidence" value="ECO:0007669"/>
    <property type="project" value="InterPro"/>
</dbReference>
<dbReference type="Proteomes" id="UP001153365">
    <property type="component" value="Unassembled WGS sequence"/>
</dbReference>
<dbReference type="PANTHER" id="PTHR21024">
    <property type="entry name" value="GROWTH HORMONE-INDUCIBLE SOLUBLE PROTEIN-RELATED"/>
    <property type="match status" value="1"/>
</dbReference>
<name>A0AAV0ATJ7_PHAPC</name>
<dbReference type="AlphaFoldDB" id="A0AAV0ATJ7"/>
<reference evidence="1" key="1">
    <citation type="submission" date="2022-06" db="EMBL/GenBank/DDBJ databases">
        <authorList>
            <consortium name="SYNGENTA / RWTH Aachen University"/>
        </authorList>
    </citation>
    <scope>NUCLEOTIDE SEQUENCE</scope>
</reference>
<dbReference type="InterPro" id="IPR052000">
    <property type="entry name" value="ETFRF1"/>
</dbReference>
<protein>
    <submittedName>
        <fullName evidence="1">Uncharacterized protein</fullName>
    </submittedName>
</protein>
<evidence type="ECO:0000313" key="2">
    <source>
        <dbReference type="Proteomes" id="UP001153365"/>
    </source>
</evidence>
<dbReference type="GO" id="GO:0005739">
    <property type="term" value="C:mitochondrion"/>
    <property type="evidence" value="ECO:0007669"/>
    <property type="project" value="TreeGrafter"/>
</dbReference>
<comment type="caution">
    <text evidence="1">The sequence shown here is derived from an EMBL/GenBank/DDBJ whole genome shotgun (WGS) entry which is preliminary data.</text>
</comment>
<evidence type="ECO:0000313" key="1">
    <source>
        <dbReference type="EMBL" id="CAH7672079.1"/>
    </source>
</evidence>